<organism evidence="1 2">
    <name type="scientific">Pleurodeles waltl</name>
    <name type="common">Iberian ribbed newt</name>
    <dbReference type="NCBI Taxonomy" id="8319"/>
    <lineage>
        <taxon>Eukaryota</taxon>
        <taxon>Metazoa</taxon>
        <taxon>Chordata</taxon>
        <taxon>Craniata</taxon>
        <taxon>Vertebrata</taxon>
        <taxon>Euteleostomi</taxon>
        <taxon>Amphibia</taxon>
        <taxon>Batrachia</taxon>
        <taxon>Caudata</taxon>
        <taxon>Salamandroidea</taxon>
        <taxon>Salamandridae</taxon>
        <taxon>Pleurodelinae</taxon>
        <taxon>Pleurodeles</taxon>
    </lineage>
</organism>
<evidence type="ECO:0000313" key="1">
    <source>
        <dbReference type="EMBL" id="KAJ1154716.1"/>
    </source>
</evidence>
<name>A0AAV7RPJ2_PLEWA</name>
<dbReference type="AlphaFoldDB" id="A0AAV7RPJ2"/>
<gene>
    <name evidence="1" type="ORF">NDU88_007459</name>
</gene>
<dbReference type="Proteomes" id="UP001066276">
    <property type="component" value="Chromosome 5"/>
</dbReference>
<comment type="caution">
    <text evidence="1">The sequence shown here is derived from an EMBL/GenBank/DDBJ whole genome shotgun (WGS) entry which is preliminary data.</text>
</comment>
<sequence length="109" mass="12261">MKPVPRTSRAALEGKDVLSILFSELQSVIDDGVNSALTQRALKRQISLHDDEEERQSSSKGKYIHGAQHQEILKHIGNMLEFQTKDLPAHGIFLNTIAKQQLIFAHMKS</sequence>
<reference evidence="1" key="1">
    <citation type="journal article" date="2022" name="bioRxiv">
        <title>Sequencing and chromosome-scale assembly of the giantPleurodeles waltlgenome.</title>
        <authorList>
            <person name="Brown T."/>
            <person name="Elewa A."/>
            <person name="Iarovenko S."/>
            <person name="Subramanian E."/>
            <person name="Araus A.J."/>
            <person name="Petzold A."/>
            <person name="Susuki M."/>
            <person name="Suzuki K.-i.T."/>
            <person name="Hayashi T."/>
            <person name="Toyoda A."/>
            <person name="Oliveira C."/>
            <person name="Osipova E."/>
            <person name="Leigh N.D."/>
            <person name="Simon A."/>
            <person name="Yun M.H."/>
        </authorList>
    </citation>
    <scope>NUCLEOTIDE SEQUENCE</scope>
    <source>
        <strain evidence="1">20211129_DDA</strain>
        <tissue evidence="1">Liver</tissue>
    </source>
</reference>
<keyword evidence="2" id="KW-1185">Reference proteome</keyword>
<protein>
    <submittedName>
        <fullName evidence="1">Uncharacterized protein</fullName>
    </submittedName>
</protein>
<accession>A0AAV7RPJ2</accession>
<proteinExistence type="predicted"/>
<evidence type="ECO:0000313" key="2">
    <source>
        <dbReference type="Proteomes" id="UP001066276"/>
    </source>
</evidence>
<dbReference type="EMBL" id="JANPWB010000009">
    <property type="protein sequence ID" value="KAJ1154716.1"/>
    <property type="molecule type" value="Genomic_DNA"/>
</dbReference>